<dbReference type="PROSITE" id="PS51462">
    <property type="entry name" value="NUDIX"/>
    <property type="match status" value="1"/>
</dbReference>
<evidence type="ECO:0000256" key="5">
    <source>
        <dbReference type="ARBA" id="ARBA00022723"/>
    </source>
</evidence>
<evidence type="ECO:0000256" key="10">
    <source>
        <dbReference type="ARBA" id="ARBA00035861"/>
    </source>
</evidence>
<comment type="catalytic activity">
    <reaction evidence="10">
        <text>8-oxo-dGTP + H2O = 8-oxo-dGMP + diphosphate + H(+)</text>
        <dbReference type="Rhea" id="RHEA:31575"/>
        <dbReference type="ChEBI" id="CHEBI:15377"/>
        <dbReference type="ChEBI" id="CHEBI:15378"/>
        <dbReference type="ChEBI" id="CHEBI:33019"/>
        <dbReference type="ChEBI" id="CHEBI:63224"/>
        <dbReference type="ChEBI" id="CHEBI:77896"/>
        <dbReference type="EC" id="3.6.1.55"/>
    </reaction>
</comment>
<dbReference type="EMBL" id="JAENIK010000009">
    <property type="protein sequence ID" value="MBK1815556.1"/>
    <property type="molecule type" value="Genomic_DNA"/>
</dbReference>
<keyword evidence="6" id="KW-0227">DNA damage</keyword>
<proteinExistence type="inferred from homology"/>
<keyword evidence="4" id="KW-0235">DNA replication</keyword>
<evidence type="ECO:0000256" key="4">
    <source>
        <dbReference type="ARBA" id="ARBA00022705"/>
    </source>
</evidence>
<evidence type="ECO:0000256" key="16">
    <source>
        <dbReference type="ARBA" id="ARBA00042798"/>
    </source>
</evidence>
<evidence type="ECO:0000313" key="19">
    <source>
        <dbReference type="Proteomes" id="UP000600139"/>
    </source>
</evidence>
<dbReference type="GO" id="GO:0008413">
    <property type="term" value="F:8-oxo-7,8-dihydroguanosine triphosphate pyrophosphatase activity"/>
    <property type="evidence" value="ECO:0007669"/>
    <property type="project" value="TreeGrafter"/>
</dbReference>
<feature type="domain" description="Nudix hydrolase" evidence="17">
    <location>
        <begin position="1"/>
        <end position="126"/>
    </location>
</feature>
<keyword evidence="5" id="KW-0479">Metal-binding</keyword>
<evidence type="ECO:0000256" key="11">
    <source>
        <dbReference type="ARBA" id="ARBA00036904"/>
    </source>
</evidence>
<sequence>MLEVVCGVIEDSEGRFLACLRPAGKHLGGLWEFPGGKIDPGESPDAALVRELKEELAVDVEVGRALTPVVWNYGEITIRLQPFICRIVSGELRALEHEELRWCAPADFPRLPWADADIPILREIFPTG</sequence>
<dbReference type="GO" id="GO:0035539">
    <property type="term" value="F:8-oxo-7,8-dihydrodeoxyguanosine triphosphate pyrophosphatase activity"/>
    <property type="evidence" value="ECO:0007669"/>
    <property type="project" value="UniProtKB-EC"/>
</dbReference>
<dbReference type="RefSeq" id="WP_200350519.1">
    <property type="nucleotide sequence ID" value="NZ_BAABHZ010000008.1"/>
</dbReference>
<evidence type="ECO:0000256" key="9">
    <source>
        <dbReference type="ARBA" id="ARBA00023204"/>
    </source>
</evidence>
<evidence type="ECO:0000256" key="7">
    <source>
        <dbReference type="ARBA" id="ARBA00022801"/>
    </source>
</evidence>
<dbReference type="PRINTS" id="PR00502">
    <property type="entry name" value="NUDIXFAMILY"/>
</dbReference>
<keyword evidence="3" id="KW-0515">Mutator protein</keyword>
<dbReference type="InterPro" id="IPR020476">
    <property type="entry name" value="Nudix_hydrolase"/>
</dbReference>
<evidence type="ECO:0000256" key="8">
    <source>
        <dbReference type="ARBA" id="ARBA00022842"/>
    </source>
</evidence>
<dbReference type="PANTHER" id="PTHR47707">
    <property type="entry name" value="8-OXO-DGTP DIPHOSPHATASE"/>
    <property type="match status" value="1"/>
</dbReference>
<keyword evidence="9" id="KW-0234">DNA repair</keyword>
<dbReference type="CDD" id="cd03425">
    <property type="entry name" value="NUDIX_MutT_NudA_like"/>
    <property type="match status" value="1"/>
</dbReference>
<comment type="cofactor">
    <cofactor evidence="1">
        <name>Mg(2+)</name>
        <dbReference type="ChEBI" id="CHEBI:18420"/>
    </cofactor>
</comment>
<gene>
    <name evidence="18" type="ORF">JIN84_08015</name>
</gene>
<dbReference type="GO" id="GO:0006281">
    <property type="term" value="P:DNA repair"/>
    <property type="evidence" value="ECO:0007669"/>
    <property type="project" value="UniProtKB-KW"/>
</dbReference>
<dbReference type="SUPFAM" id="SSF55811">
    <property type="entry name" value="Nudix"/>
    <property type="match status" value="1"/>
</dbReference>
<accession>A0A934VB48</accession>
<name>A0A934VB48_9BACT</name>
<keyword evidence="8" id="KW-0460">Magnesium</keyword>
<evidence type="ECO:0000256" key="12">
    <source>
        <dbReference type="ARBA" id="ARBA00038905"/>
    </source>
</evidence>
<evidence type="ECO:0000256" key="6">
    <source>
        <dbReference type="ARBA" id="ARBA00022763"/>
    </source>
</evidence>
<evidence type="ECO:0000259" key="17">
    <source>
        <dbReference type="PROSITE" id="PS51462"/>
    </source>
</evidence>
<dbReference type="Pfam" id="PF00293">
    <property type="entry name" value="NUDIX"/>
    <property type="match status" value="1"/>
</dbReference>
<evidence type="ECO:0000313" key="18">
    <source>
        <dbReference type="EMBL" id="MBK1815556.1"/>
    </source>
</evidence>
<comment type="caution">
    <text evidence="18">The sequence shown here is derived from an EMBL/GenBank/DDBJ whole genome shotgun (WGS) entry which is preliminary data.</text>
</comment>
<evidence type="ECO:0000256" key="3">
    <source>
        <dbReference type="ARBA" id="ARBA00022457"/>
    </source>
</evidence>
<reference evidence="18" key="1">
    <citation type="submission" date="2021-01" db="EMBL/GenBank/DDBJ databases">
        <title>Modified the classification status of verrucomicrobia.</title>
        <authorList>
            <person name="Feng X."/>
        </authorList>
    </citation>
    <scope>NUCLEOTIDE SEQUENCE</scope>
    <source>
        <strain evidence="18">JCM 18052</strain>
    </source>
</reference>
<keyword evidence="7" id="KW-0378">Hydrolase</keyword>
<dbReference type="EC" id="3.6.1.55" evidence="12"/>
<protein>
    <recommendedName>
        <fullName evidence="13">8-oxo-dGTP diphosphatase</fullName>
        <ecNumber evidence="12">3.6.1.55</ecNumber>
    </recommendedName>
    <alternativeName>
        <fullName evidence="16">7,8-dihydro-8-oxoguanine-triphosphatase</fullName>
    </alternativeName>
    <alternativeName>
        <fullName evidence="15">Mutator protein MutT</fullName>
    </alternativeName>
    <alternativeName>
        <fullName evidence="14">dGTP pyrophosphohydrolase</fullName>
    </alternativeName>
</protein>
<dbReference type="AlphaFoldDB" id="A0A934VB48"/>
<comment type="similarity">
    <text evidence="2">Belongs to the Nudix hydrolase family.</text>
</comment>
<dbReference type="PANTHER" id="PTHR47707:SF1">
    <property type="entry name" value="NUDIX HYDROLASE FAMILY PROTEIN"/>
    <property type="match status" value="1"/>
</dbReference>
<dbReference type="InterPro" id="IPR047127">
    <property type="entry name" value="MutT-like"/>
</dbReference>
<dbReference type="InterPro" id="IPR000086">
    <property type="entry name" value="NUDIX_hydrolase_dom"/>
</dbReference>
<evidence type="ECO:0000256" key="15">
    <source>
        <dbReference type="ARBA" id="ARBA00041979"/>
    </source>
</evidence>
<evidence type="ECO:0000256" key="2">
    <source>
        <dbReference type="ARBA" id="ARBA00005582"/>
    </source>
</evidence>
<dbReference type="GO" id="GO:0044716">
    <property type="term" value="F:8-oxo-GDP phosphatase activity"/>
    <property type="evidence" value="ECO:0007669"/>
    <property type="project" value="TreeGrafter"/>
</dbReference>
<organism evidence="18 19">
    <name type="scientific">Luteolibacter yonseiensis</name>
    <dbReference type="NCBI Taxonomy" id="1144680"/>
    <lineage>
        <taxon>Bacteria</taxon>
        <taxon>Pseudomonadati</taxon>
        <taxon>Verrucomicrobiota</taxon>
        <taxon>Verrucomicrobiia</taxon>
        <taxon>Verrucomicrobiales</taxon>
        <taxon>Verrucomicrobiaceae</taxon>
        <taxon>Luteolibacter</taxon>
    </lineage>
</organism>
<evidence type="ECO:0000256" key="14">
    <source>
        <dbReference type="ARBA" id="ARBA00041592"/>
    </source>
</evidence>
<dbReference type="Proteomes" id="UP000600139">
    <property type="component" value="Unassembled WGS sequence"/>
</dbReference>
<dbReference type="GO" id="GO:0006260">
    <property type="term" value="P:DNA replication"/>
    <property type="evidence" value="ECO:0007669"/>
    <property type="project" value="UniProtKB-KW"/>
</dbReference>
<comment type="catalytic activity">
    <reaction evidence="11">
        <text>8-oxo-GTP + H2O = 8-oxo-GMP + diphosphate + H(+)</text>
        <dbReference type="Rhea" id="RHEA:67616"/>
        <dbReference type="ChEBI" id="CHEBI:15377"/>
        <dbReference type="ChEBI" id="CHEBI:15378"/>
        <dbReference type="ChEBI" id="CHEBI:33019"/>
        <dbReference type="ChEBI" id="CHEBI:143553"/>
        <dbReference type="ChEBI" id="CHEBI:145694"/>
    </reaction>
</comment>
<keyword evidence="19" id="KW-1185">Reference proteome</keyword>
<dbReference type="GO" id="GO:0044715">
    <property type="term" value="F:8-oxo-dGDP phosphatase activity"/>
    <property type="evidence" value="ECO:0007669"/>
    <property type="project" value="TreeGrafter"/>
</dbReference>
<dbReference type="InterPro" id="IPR015797">
    <property type="entry name" value="NUDIX_hydrolase-like_dom_sf"/>
</dbReference>
<evidence type="ECO:0000256" key="1">
    <source>
        <dbReference type="ARBA" id="ARBA00001946"/>
    </source>
</evidence>
<dbReference type="Gene3D" id="3.90.79.10">
    <property type="entry name" value="Nucleoside Triphosphate Pyrophosphohydrolase"/>
    <property type="match status" value="1"/>
</dbReference>
<dbReference type="GO" id="GO:0046872">
    <property type="term" value="F:metal ion binding"/>
    <property type="evidence" value="ECO:0007669"/>
    <property type="project" value="UniProtKB-KW"/>
</dbReference>
<evidence type="ECO:0000256" key="13">
    <source>
        <dbReference type="ARBA" id="ARBA00040794"/>
    </source>
</evidence>